<protein>
    <submittedName>
        <fullName evidence="1">Uncharacterized protein</fullName>
    </submittedName>
</protein>
<organism evidence="1 2">
    <name type="scientific">Rotaria magnacalcarata</name>
    <dbReference type="NCBI Taxonomy" id="392030"/>
    <lineage>
        <taxon>Eukaryota</taxon>
        <taxon>Metazoa</taxon>
        <taxon>Spiralia</taxon>
        <taxon>Gnathifera</taxon>
        <taxon>Rotifera</taxon>
        <taxon>Eurotatoria</taxon>
        <taxon>Bdelloidea</taxon>
        <taxon>Philodinida</taxon>
        <taxon>Philodinidae</taxon>
        <taxon>Rotaria</taxon>
    </lineage>
</organism>
<comment type="caution">
    <text evidence="1">The sequence shown here is derived from an EMBL/GenBank/DDBJ whole genome shotgun (WGS) entry which is preliminary data.</text>
</comment>
<reference evidence="1" key="1">
    <citation type="submission" date="2021-02" db="EMBL/GenBank/DDBJ databases">
        <authorList>
            <person name="Nowell W R."/>
        </authorList>
    </citation>
    <scope>NUCLEOTIDE SEQUENCE</scope>
</reference>
<name>A0A8S3HN55_9BILA</name>
<accession>A0A8S3HN55</accession>
<dbReference type="AlphaFoldDB" id="A0A8S3HN55"/>
<feature type="non-terminal residue" evidence="1">
    <location>
        <position position="1"/>
    </location>
</feature>
<dbReference type="EMBL" id="CAJOBJ010333762">
    <property type="protein sequence ID" value="CAF5186229.1"/>
    <property type="molecule type" value="Genomic_DNA"/>
</dbReference>
<evidence type="ECO:0000313" key="1">
    <source>
        <dbReference type="EMBL" id="CAF5186229.1"/>
    </source>
</evidence>
<evidence type="ECO:0000313" key="2">
    <source>
        <dbReference type="Proteomes" id="UP000681720"/>
    </source>
</evidence>
<proteinExistence type="predicted"/>
<feature type="non-terminal residue" evidence="1">
    <location>
        <position position="291"/>
    </location>
</feature>
<gene>
    <name evidence="1" type="ORF">GIL414_LOCUS71184</name>
</gene>
<sequence>TYIQNIHAKLQSIISNTDSRHLSALTEIQKHLEKVALRSQEQRDKIRPILVEKQAQNELLESSACWLIDTMRGLALISIEPVSVQYDQTLNRLNDLSNETQSKLSQIQGIKSIINNNPSFEQNRVQIIIDFESAIDDINRLINGRQQVQITVQQLDQTVALINKNVKVLRTNLENYRLSPNDIEELQRLNTNINHEEIQLKKCNDAFSELHLNLNETDRNEYAIHIRSVEHQIVDLKQRVTYFEQLSIEHQTEYKNFEKNLKLFELNMDAFKDSVQRRLLEITIDDLLIID</sequence>
<dbReference type="Proteomes" id="UP000681720">
    <property type="component" value="Unassembled WGS sequence"/>
</dbReference>